<feature type="region of interest" description="Disordered" evidence="8">
    <location>
        <begin position="218"/>
        <end position="262"/>
    </location>
</feature>
<dbReference type="PANTHER" id="PTHR11229:SF16">
    <property type="entry name" value="LARGE RIBOSOMAL SUBUNIT PROTEIN UL3C"/>
    <property type="match status" value="1"/>
</dbReference>
<dbReference type="FunFam" id="2.40.30.10:FF:000004">
    <property type="entry name" value="50S ribosomal protein L3"/>
    <property type="match status" value="1"/>
</dbReference>
<reference evidence="9 10" key="1">
    <citation type="submission" date="2017-09" db="EMBL/GenBank/DDBJ databases">
        <title>Depth-based differentiation of microbial function through sediment-hosted aquifers and enrichment of novel symbionts in the deep terrestrial subsurface.</title>
        <authorList>
            <person name="Probst A.J."/>
            <person name="Ladd B."/>
            <person name="Jarett J.K."/>
            <person name="Geller-Mcgrath D.E."/>
            <person name="Sieber C.M."/>
            <person name="Emerson J.B."/>
            <person name="Anantharaman K."/>
            <person name="Thomas B.C."/>
            <person name="Malmstrom R."/>
            <person name="Stieglmeier M."/>
            <person name="Klingl A."/>
            <person name="Woyke T."/>
            <person name="Ryan C.M."/>
            <person name="Banfield J.F."/>
        </authorList>
    </citation>
    <scope>NUCLEOTIDE SEQUENCE [LARGE SCALE GENOMIC DNA]</scope>
    <source>
        <strain evidence="9">CG11_big_fil_rev_8_21_14_0_20_39_10</strain>
    </source>
</reference>
<comment type="function">
    <text evidence="7">One of the primary rRNA binding proteins, it binds directly near the 3'-end of the 23S rRNA, where it nucleates assembly of the 50S subunit.</text>
</comment>
<name>A0A2M6K8K3_9BACT</name>
<evidence type="ECO:0000256" key="3">
    <source>
        <dbReference type="ARBA" id="ARBA00022884"/>
    </source>
</evidence>
<protein>
    <recommendedName>
        <fullName evidence="6 7">Large ribosomal subunit protein uL3</fullName>
    </recommendedName>
</protein>
<dbReference type="SUPFAM" id="SSF50447">
    <property type="entry name" value="Translation proteins"/>
    <property type="match status" value="1"/>
</dbReference>
<evidence type="ECO:0000313" key="9">
    <source>
        <dbReference type="EMBL" id="PIR13029.1"/>
    </source>
</evidence>
<evidence type="ECO:0000256" key="2">
    <source>
        <dbReference type="ARBA" id="ARBA00022730"/>
    </source>
</evidence>
<dbReference type="InterPro" id="IPR019927">
    <property type="entry name" value="Ribosomal_uL3_bac/org-type"/>
</dbReference>
<dbReference type="Gene3D" id="3.30.160.810">
    <property type="match status" value="1"/>
</dbReference>
<dbReference type="InterPro" id="IPR000597">
    <property type="entry name" value="Ribosomal_uL3"/>
</dbReference>
<evidence type="ECO:0000256" key="7">
    <source>
        <dbReference type="HAMAP-Rule" id="MF_01325"/>
    </source>
</evidence>
<gene>
    <name evidence="7" type="primary">rplC</name>
    <name evidence="9" type="ORF">COV49_03640</name>
</gene>
<keyword evidence="5 7" id="KW-0687">Ribonucleoprotein</keyword>
<organism evidence="9 10">
    <name type="scientific">Candidatus Falkowbacteria bacterium CG11_big_fil_rev_8_21_14_0_20_39_10</name>
    <dbReference type="NCBI Taxonomy" id="1974570"/>
    <lineage>
        <taxon>Bacteria</taxon>
        <taxon>Candidatus Falkowiibacteriota</taxon>
    </lineage>
</organism>
<comment type="subunit">
    <text evidence="7">Part of the 50S ribosomal subunit. Forms a cluster with proteins L14 and L19.</text>
</comment>
<dbReference type="GO" id="GO:0022625">
    <property type="term" value="C:cytosolic large ribosomal subunit"/>
    <property type="evidence" value="ECO:0007669"/>
    <property type="project" value="TreeGrafter"/>
</dbReference>
<dbReference type="HAMAP" id="MF_01325_B">
    <property type="entry name" value="Ribosomal_uL3_B"/>
    <property type="match status" value="1"/>
</dbReference>
<evidence type="ECO:0000256" key="8">
    <source>
        <dbReference type="SAM" id="MobiDB-lite"/>
    </source>
</evidence>
<evidence type="ECO:0000256" key="6">
    <source>
        <dbReference type="ARBA" id="ARBA00035243"/>
    </source>
</evidence>
<dbReference type="Gene3D" id="2.40.30.10">
    <property type="entry name" value="Translation factors"/>
    <property type="match status" value="1"/>
</dbReference>
<dbReference type="Proteomes" id="UP000230869">
    <property type="component" value="Unassembled WGS sequence"/>
</dbReference>
<dbReference type="Pfam" id="PF00297">
    <property type="entry name" value="Ribosomal_L3"/>
    <property type="match status" value="1"/>
</dbReference>
<sequence>MKFILGKKLNMTQVWQGDVVVPVTRIQAGPCVVVQVKDEKKDGYVAVQVGYGEKKEKNIRKPQRGHMKKTKVNSRYLREFRLLSTLKDAKKRQEIELKVGDVINVGTFEEGDKVQVEGVSKGKGFQGVVKRHGFSGQRKTHGTKDQLRMPGSIGATGPAHVFKGMRMPGRMGGDKNTILNLKIIKVDKDKNELLIKGAVPGARNGLILISGPGELMLSTPNMPSDAKKASKDGVEKIENKKEEKPEEVKSKEVNKPENKDKK</sequence>
<comment type="similarity">
    <text evidence="1 7">Belongs to the universal ribosomal protein uL3 family.</text>
</comment>
<accession>A0A2M6K8K3</accession>
<dbReference type="AlphaFoldDB" id="A0A2M6K8K3"/>
<dbReference type="GO" id="GO:0019843">
    <property type="term" value="F:rRNA binding"/>
    <property type="evidence" value="ECO:0007669"/>
    <property type="project" value="UniProtKB-UniRule"/>
</dbReference>
<feature type="compositionally biased region" description="Basic and acidic residues" evidence="8">
    <location>
        <begin position="225"/>
        <end position="262"/>
    </location>
</feature>
<dbReference type="EMBL" id="PCWW01000062">
    <property type="protein sequence ID" value="PIR13029.1"/>
    <property type="molecule type" value="Genomic_DNA"/>
</dbReference>
<evidence type="ECO:0000313" key="10">
    <source>
        <dbReference type="Proteomes" id="UP000230869"/>
    </source>
</evidence>
<dbReference type="NCBIfam" id="TIGR03625">
    <property type="entry name" value="L3_bact"/>
    <property type="match status" value="1"/>
</dbReference>
<keyword evidence="3 7" id="KW-0694">RNA-binding</keyword>
<dbReference type="FunFam" id="3.30.160.810:FF:000001">
    <property type="entry name" value="50S ribosomal protein L3"/>
    <property type="match status" value="1"/>
</dbReference>
<dbReference type="GO" id="GO:0006412">
    <property type="term" value="P:translation"/>
    <property type="evidence" value="ECO:0007669"/>
    <property type="project" value="UniProtKB-UniRule"/>
</dbReference>
<dbReference type="InterPro" id="IPR009000">
    <property type="entry name" value="Transl_B-barrel_sf"/>
</dbReference>
<proteinExistence type="inferred from homology"/>
<evidence type="ECO:0000256" key="4">
    <source>
        <dbReference type="ARBA" id="ARBA00022980"/>
    </source>
</evidence>
<evidence type="ECO:0000256" key="5">
    <source>
        <dbReference type="ARBA" id="ARBA00023274"/>
    </source>
</evidence>
<keyword evidence="2 7" id="KW-0699">rRNA-binding</keyword>
<evidence type="ECO:0000256" key="1">
    <source>
        <dbReference type="ARBA" id="ARBA00006540"/>
    </source>
</evidence>
<comment type="caution">
    <text evidence="9">The sequence shown here is derived from an EMBL/GenBank/DDBJ whole genome shotgun (WGS) entry which is preliminary data.</text>
</comment>
<keyword evidence="4 7" id="KW-0689">Ribosomal protein</keyword>
<dbReference type="GO" id="GO:0003735">
    <property type="term" value="F:structural constituent of ribosome"/>
    <property type="evidence" value="ECO:0007669"/>
    <property type="project" value="UniProtKB-UniRule"/>
</dbReference>
<dbReference type="PANTHER" id="PTHR11229">
    <property type="entry name" value="50S RIBOSOMAL PROTEIN L3"/>
    <property type="match status" value="1"/>
</dbReference>